<name>A0A0M3JRI5_ANISI</name>
<dbReference type="Pfam" id="PF00009">
    <property type="entry name" value="GTP_EFTU"/>
    <property type="match status" value="1"/>
</dbReference>
<dbReference type="InterPro" id="IPR005225">
    <property type="entry name" value="Small_GTP-bd"/>
</dbReference>
<dbReference type="Pfam" id="PF21131">
    <property type="entry name" value="eEFSec_4th"/>
    <property type="match status" value="1"/>
</dbReference>
<dbReference type="PANTHER" id="PTHR43721">
    <property type="entry name" value="ELONGATION FACTOR TU-RELATED"/>
    <property type="match status" value="1"/>
</dbReference>
<dbReference type="GO" id="GO:0005525">
    <property type="term" value="F:GTP binding"/>
    <property type="evidence" value="ECO:0007669"/>
    <property type="project" value="InterPro"/>
</dbReference>
<dbReference type="InterPro" id="IPR049394">
    <property type="entry name" value="eEFSec_C"/>
</dbReference>
<dbReference type="PANTHER" id="PTHR43721:SF11">
    <property type="entry name" value="SELENOCYSTEINE-SPECIFIC ELONGATION FACTOR"/>
    <property type="match status" value="1"/>
</dbReference>
<dbReference type="SUPFAM" id="SSF50447">
    <property type="entry name" value="Translation proteins"/>
    <property type="match status" value="1"/>
</dbReference>
<dbReference type="InterPro" id="IPR000795">
    <property type="entry name" value="T_Tr_GTP-bd_dom"/>
</dbReference>
<reference evidence="2" key="1">
    <citation type="submission" date="2017-02" db="UniProtKB">
        <authorList>
            <consortium name="WormBaseParasite"/>
        </authorList>
    </citation>
    <scope>IDENTIFICATION</scope>
</reference>
<sequence length="535" mass="59899">LDGESVSINVGILGHVDCGKTTLARSISNIASTASFDKHAKAQNLRANTIDLGFSSLRIDNYTIALIDCPGHASLISAVLCASSVFDMAIIVVDAQKGVQAQTAEHLLLVSILCPQHAIVVINKIDLITAQQLNSLRKQLIKILKYFSISENSPIVCISLLEDDVVKSSETIIDALRRQLYRPKRYSTSNQFVMSVDHCFPVRGKGTVMTGTIIDGSCRFIFIFIYPFRHPLFSPSCYSAFITEFTPYSALIRFGLLQPQKQSCSIGMEIEIAALKVKRRIKGIQRWKEDVQRASMGERVGLLFQDLNAKHLDRTVIFQPGALESVQCVLANITKISHFKAKLLDRAKVHLSVGFETVMATCHFLVKHDEEFEQMADLDERVTMVLLVLDRSIWAIRGSFYLATKLDMQQKGCRFAFYGTFDRFTTNINALRRFHRKHRSGLVERLEGDNMTLICALLFSKNSDISVFIDMKVVLSTGDIGLIEASFGKSGKVRIRIPQGVSEKTVSALKAGEKVNVELWMKKYLNEDKLLCYVP</sequence>
<dbReference type="SUPFAM" id="SSF52540">
    <property type="entry name" value="P-loop containing nucleoside triphosphate hydrolases"/>
    <property type="match status" value="1"/>
</dbReference>
<feature type="domain" description="Tr-type G" evidence="1">
    <location>
        <begin position="5"/>
        <end position="184"/>
    </location>
</feature>
<dbReference type="CDD" id="cd04094">
    <property type="entry name" value="eSelB_III"/>
    <property type="match status" value="1"/>
</dbReference>
<dbReference type="InterPro" id="IPR049393">
    <property type="entry name" value="eEFSec_III"/>
</dbReference>
<dbReference type="PRINTS" id="PR00315">
    <property type="entry name" value="ELONGATNFCT"/>
</dbReference>
<dbReference type="PROSITE" id="PS51722">
    <property type="entry name" value="G_TR_2"/>
    <property type="match status" value="1"/>
</dbReference>
<proteinExistence type="predicted"/>
<dbReference type="NCBIfam" id="TIGR00231">
    <property type="entry name" value="small_GTP"/>
    <property type="match status" value="1"/>
</dbReference>
<dbReference type="GO" id="GO:0001514">
    <property type="term" value="P:selenocysteine incorporation"/>
    <property type="evidence" value="ECO:0007669"/>
    <property type="project" value="TreeGrafter"/>
</dbReference>
<dbReference type="InterPro" id="IPR009000">
    <property type="entry name" value="Transl_B-barrel_sf"/>
</dbReference>
<evidence type="ECO:0000313" key="2">
    <source>
        <dbReference type="WBParaSite" id="ASIM_0001034801-mRNA-1"/>
    </source>
</evidence>
<dbReference type="InterPro" id="IPR050055">
    <property type="entry name" value="EF-Tu_GTPase"/>
</dbReference>
<dbReference type="WBParaSite" id="ASIM_0001034801-mRNA-1">
    <property type="protein sequence ID" value="ASIM_0001034801-mRNA-1"/>
    <property type="gene ID" value="ASIM_0001034801"/>
</dbReference>
<dbReference type="GO" id="GO:0003746">
    <property type="term" value="F:translation elongation factor activity"/>
    <property type="evidence" value="ECO:0007669"/>
    <property type="project" value="TreeGrafter"/>
</dbReference>
<evidence type="ECO:0000259" key="1">
    <source>
        <dbReference type="PROSITE" id="PS51722"/>
    </source>
</evidence>
<dbReference type="GO" id="GO:0003924">
    <property type="term" value="F:GTPase activity"/>
    <property type="evidence" value="ECO:0007669"/>
    <property type="project" value="InterPro"/>
</dbReference>
<dbReference type="InterPro" id="IPR027417">
    <property type="entry name" value="P-loop_NTPase"/>
</dbReference>
<protein>
    <submittedName>
        <fullName evidence="2">Tr-type G domain-containing protein</fullName>
    </submittedName>
</protein>
<dbReference type="Pfam" id="PF21208">
    <property type="entry name" value="euk_SelB_III"/>
    <property type="match status" value="1"/>
</dbReference>
<accession>A0A0M3JRI5</accession>
<dbReference type="AlphaFoldDB" id="A0A0M3JRI5"/>
<dbReference type="Gene3D" id="3.40.50.300">
    <property type="entry name" value="P-loop containing nucleotide triphosphate hydrolases"/>
    <property type="match status" value="1"/>
</dbReference>
<dbReference type="Gene3D" id="2.40.30.10">
    <property type="entry name" value="Translation factors"/>
    <property type="match status" value="2"/>
</dbReference>
<organism evidence="2">
    <name type="scientific">Anisakis simplex</name>
    <name type="common">Herring worm</name>
    <dbReference type="NCBI Taxonomy" id="6269"/>
    <lineage>
        <taxon>Eukaryota</taxon>
        <taxon>Metazoa</taxon>
        <taxon>Ecdysozoa</taxon>
        <taxon>Nematoda</taxon>
        <taxon>Chromadorea</taxon>
        <taxon>Rhabditida</taxon>
        <taxon>Spirurina</taxon>
        <taxon>Ascaridomorpha</taxon>
        <taxon>Ascaridoidea</taxon>
        <taxon>Anisakidae</taxon>
        <taxon>Anisakis</taxon>
        <taxon>Anisakis simplex complex</taxon>
    </lineage>
</organism>